<dbReference type="SUPFAM" id="SSF50341">
    <property type="entry name" value="CheW-like"/>
    <property type="match status" value="1"/>
</dbReference>
<proteinExistence type="predicted"/>
<reference evidence="5 6" key="1">
    <citation type="submission" date="2023-08" db="EMBL/GenBank/DDBJ databases">
        <title>Pleionea litopenaei sp. nov., isolated from stomach of juvenile Litopenaeus vannamei.</title>
        <authorList>
            <person name="Rho A.M."/>
            <person name="Hwang C.Y."/>
        </authorList>
    </citation>
    <scope>NUCLEOTIDE SEQUENCE [LARGE SCALE GENOMIC DNA]</scope>
    <source>
        <strain evidence="5 6">HL-JVS1</strain>
    </source>
</reference>
<name>A0AA51X818_9GAMM</name>
<evidence type="ECO:0000313" key="5">
    <source>
        <dbReference type="EMBL" id="WMS87670.1"/>
    </source>
</evidence>
<dbReference type="RefSeq" id="WP_309202813.1">
    <property type="nucleotide sequence ID" value="NZ_CP133548.1"/>
</dbReference>
<dbReference type="Gene3D" id="2.30.30.40">
    <property type="entry name" value="SH3 Domains"/>
    <property type="match status" value="1"/>
</dbReference>
<evidence type="ECO:0000256" key="1">
    <source>
        <dbReference type="ARBA" id="ARBA00004496"/>
    </source>
</evidence>
<dbReference type="KEGG" id="plei:Q9312_01800"/>
<organism evidence="5 6">
    <name type="scientific">Pleionea litopenaei</name>
    <dbReference type="NCBI Taxonomy" id="3070815"/>
    <lineage>
        <taxon>Bacteria</taxon>
        <taxon>Pseudomonadati</taxon>
        <taxon>Pseudomonadota</taxon>
        <taxon>Gammaproteobacteria</taxon>
        <taxon>Oceanospirillales</taxon>
        <taxon>Pleioneaceae</taxon>
        <taxon>Pleionea</taxon>
    </lineage>
</organism>
<dbReference type="PANTHER" id="PTHR22617">
    <property type="entry name" value="CHEMOTAXIS SENSOR HISTIDINE KINASE-RELATED"/>
    <property type="match status" value="1"/>
</dbReference>
<dbReference type="InterPro" id="IPR039315">
    <property type="entry name" value="CheW"/>
</dbReference>
<keyword evidence="3" id="KW-0963">Cytoplasm</keyword>
<dbReference type="GO" id="GO:0005829">
    <property type="term" value="C:cytosol"/>
    <property type="evidence" value="ECO:0007669"/>
    <property type="project" value="TreeGrafter"/>
</dbReference>
<dbReference type="GO" id="GO:0007165">
    <property type="term" value="P:signal transduction"/>
    <property type="evidence" value="ECO:0007669"/>
    <property type="project" value="InterPro"/>
</dbReference>
<evidence type="ECO:0000313" key="6">
    <source>
        <dbReference type="Proteomes" id="UP001239782"/>
    </source>
</evidence>
<comment type="subcellular location">
    <subcellularLocation>
        <location evidence="1">Cytoplasm</location>
    </subcellularLocation>
</comment>
<dbReference type="InterPro" id="IPR036061">
    <property type="entry name" value="CheW-like_dom_sf"/>
</dbReference>
<dbReference type="EMBL" id="CP133548">
    <property type="protein sequence ID" value="WMS87670.1"/>
    <property type="molecule type" value="Genomic_DNA"/>
</dbReference>
<dbReference type="SMART" id="SM00260">
    <property type="entry name" value="CheW"/>
    <property type="match status" value="1"/>
</dbReference>
<dbReference type="AlphaFoldDB" id="A0AA51X818"/>
<keyword evidence="6" id="KW-1185">Reference proteome</keyword>
<gene>
    <name evidence="5" type="ORF">Q9312_01800</name>
</gene>
<evidence type="ECO:0000256" key="2">
    <source>
        <dbReference type="ARBA" id="ARBA00021483"/>
    </source>
</evidence>
<evidence type="ECO:0000256" key="3">
    <source>
        <dbReference type="ARBA" id="ARBA00022490"/>
    </source>
</evidence>
<accession>A0AA51X818</accession>
<dbReference type="PANTHER" id="PTHR22617:SF45">
    <property type="entry name" value="CHEMOTAXIS PROTEIN CHEW"/>
    <property type="match status" value="1"/>
</dbReference>
<sequence length="186" mass="21316">MSELLEIENDSLPIEIEYNEDQVHENLGAEYLGFDLQGETYCVDILSVKEIRGWTEPTALPNSPKYVKGIINIRGDIVPILDIRDRYGMKHKDYNKTTVIMILNIQEEKKSRVMGIVVDAVNDVLNIKPEEIKEAPKSGHKLNDENIEGLYNNKDKVYVILSVMSLLDLADIKKHYSKQFSTEFSE</sequence>
<dbReference type="PROSITE" id="PS50851">
    <property type="entry name" value="CHEW"/>
    <property type="match status" value="1"/>
</dbReference>
<protein>
    <recommendedName>
        <fullName evidence="2">Chemotaxis protein CheW</fullName>
    </recommendedName>
</protein>
<dbReference type="InterPro" id="IPR002545">
    <property type="entry name" value="CheW-lke_dom"/>
</dbReference>
<feature type="domain" description="CheW-like" evidence="4">
    <location>
        <begin position="28"/>
        <end position="172"/>
    </location>
</feature>
<dbReference type="GO" id="GO:0006935">
    <property type="term" value="P:chemotaxis"/>
    <property type="evidence" value="ECO:0007669"/>
    <property type="project" value="InterPro"/>
</dbReference>
<dbReference type="Pfam" id="PF01584">
    <property type="entry name" value="CheW"/>
    <property type="match status" value="1"/>
</dbReference>
<dbReference type="Proteomes" id="UP001239782">
    <property type="component" value="Chromosome"/>
</dbReference>
<dbReference type="Gene3D" id="2.40.50.180">
    <property type="entry name" value="CheA-289, Domain 4"/>
    <property type="match status" value="1"/>
</dbReference>
<evidence type="ECO:0000259" key="4">
    <source>
        <dbReference type="PROSITE" id="PS50851"/>
    </source>
</evidence>